<proteinExistence type="predicted"/>
<dbReference type="PANTHER" id="PTHR10091">
    <property type="entry name" value="ALDOSE-1-EPIMERASE"/>
    <property type="match status" value="1"/>
</dbReference>
<dbReference type="SUPFAM" id="SSF74650">
    <property type="entry name" value="Galactose mutarotase-like"/>
    <property type="match status" value="1"/>
</dbReference>
<dbReference type="Pfam" id="PF01263">
    <property type="entry name" value="Aldose_epim"/>
    <property type="match status" value="1"/>
</dbReference>
<sequence length="304" mass="32734">MNLSGNPVHISHGDYSARIAPVGASLSSLNYGGRDLVVPYDTAGLRPSHRGAVLAPWPNRIIDGTYAWQGRTYQLPLTEPARHNAIHGLVDWNDFELTGRTDASATLSTPVVPVPGYPHCLRVTVTYALDDDGLSWTVETENLGDDDAPYGVAVHPYFTAGPGRADDWTLTFPGTEYIESADEQMRPGETKSVRGSDVDFTAGRPLRGISCDLPFTKLQRSGGRAEARLLAADGTGVAISCGDDTPWMQVFTADSPDPDKNRIGVALEPMTCPPDAFNSGTDVVRIAPGDLHRIEWHIAAVRNG</sequence>
<dbReference type="GO" id="GO:0004034">
    <property type="term" value="F:aldose 1-epimerase activity"/>
    <property type="evidence" value="ECO:0007669"/>
    <property type="project" value="UniProtKB-EC"/>
</dbReference>
<dbReference type="EMBL" id="JACBZP010000001">
    <property type="protein sequence ID" value="NYI68143.1"/>
    <property type="molecule type" value="Genomic_DNA"/>
</dbReference>
<dbReference type="InterPro" id="IPR037480">
    <property type="entry name" value="YihR-like"/>
</dbReference>
<dbReference type="InterPro" id="IPR008183">
    <property type="entry name" value="Aldose_1/G6P_1-epimerase"/>
</dbReference>
<dbReference type="GO" id="GO:0030246">
    <property type="term" value="F:carbohydrate binding"/>
    <property type="evidence" value="ECO:0007669"/>
    <property type="project" value="InterPro"/>
</dbReference>
<dbReference type="GO" id="GO:0006006">
    <property type="term" value="P:glucose metabolic process"/>
    <property type="evidence" value="ECO:0007669"/>
    <property type="project" value="TreeGrafter"/>
</dbReference>
<organism evidence="1 2">
    <name type="scientific">Spelaeicoccus albus</name>
    <dbReference type="NCBI Taxonomy" id="1280376"/>
    <lineage>
        <taxon>Bacteria</taxon>
        <taxon>Bacillati</taxon>
        <taxon>Actinomycetota</taxon>
        <taxon>Actinomycetes</taxon>
        <taxon>Micrococcales</taxon>
        <taxon>Brevibacteriaceae</taxon>
        <taxon>Spelaeicoccus</taxon>
    </lineage>
</organism>
<gene>
    <name evidence="1" type="ORF">BJY26_002449</name>
</gene>
<protein>
    <submittedName>
        <fullName evidence="1">Aldose 1-epimerase</fullName>
        <ecNumber evidence="1">5.1.3.3</ecNumber>
    </submittedName>
</protein>
<evidence type="ECO:0000313" key="1">
    <source>
        <dbReference type="EMBL" id="NYI68143.1"/>
    </source>
</evidence>
<dbReference type="AlphaFoldDB" id="A0A7Z0D3D5"/>
<dbReference type="CDD" id="cd09022">
    <property type="entry name" value="Aldose_epim_Ec_YihR"/>
    <property type="match status" value="1"/>
</dbReference>
<dbReference type="PANTHER" id="PTHR10091:SF0">
    <property type="entry name" value="GALACTOSE MUTAROTASE"/>
    <property type="match status" value="1"/>
</dbReference>
<dbReference type="GO" id="GO:0033499">
    <property type="term" value="P:galactose catabolic process via UDP-galactose, Leloir pathway"/>
    <property type="evidence" value="ECO:0007669"/>
    <property type="project" value="TreeGrafter"/>
</dbReference>
<comment type="caution">
    <text evidence="1">The sequence shown here is derived from an EMBL/GenBank/DDBJ whole genome shotgun (WGS) entry which is preliminary data.</text>
</comment>
<evidence type="ECO:0000313" key="2">
    <source>
        <dbReference type="Proteomes" id="UP000539111"/>
    </source>
</evidence>
<dbReference type="EC" id="5.1.3.3" evidence="1"/>
<dbReference type="InterPro" id="IPR014718">
    <property type="entry name" value="GH-type_carb-bd"/>
</dbReference>
<dbReference type="Gene3D" id="2.70.98.10">
    <property type="match status" value="1"/>
</dbReference>
<accession>A0A7Z0D3D5</accession>
<keyword evidence="1" id="KW-0413">Isomerase</keyword>
<keyword evidence="2" id="KW-1185">Reference proteome</keyword>
<dbReference type="InterPro" id="IPR011013">
    <property type="entry name" value="Gal_mutarotase_sf_dom"/>
</dbReference>
<dbReference type="Proteomes" id="UP000539111">
    <property type="component" value="Unassembled WGS sequence"/>
</dbReference>
<dbReference type="RefSeq" id="WP_179428528.1">
    <property type="nucleotide sequence ID" value="NZ_JACBZP010000001.1"/>
</dbReference>
<reference evidence="1 2" key="1">
    <citation type="submission" date="2020-07" db="EMBL/GenBank/DDBJ databases">
        <title>Sequencing the genomes of 1000 actinobacteria strains.</title>
        <authorList>
            <person name="Klenk H.-P."/>
        </authorList>
    </citation>
    <scope>NUCLEOTIDE SEQUENCE [LARGE SCALE GENOMIC DNA]</scope>
    <source>
        <strain evidence="1 2">DSM 26341</strain>
    </source>
</reference>
<name>A0A7Z0D3D5_9MICO</name>